<protein>
    <recommendedName>
        <fullName evidence="2">DUF6792 domain-containing protein</fullName>
    </recommendedName>
</protein>
<organism evidence="3 4">
    <name type="scientific">Terribacillus halophilus</name>
    <dbReference type="NCBI Taxonomy" id="361279"/>
    <lineage>
        <taxon>Bacteria</taxon>
        <taxon>Bacillati</taxon>
        <taxon>Bacillota</taxon>
        <taxon>Bacilli</taxon>
        <taxon>Bacillales</taxon>
        <taxon>Bacillaceae</taxon>
        <taxon>Terribacillus</taxon>
    </lineage>
</organism>
<dbReference type="InterPro" id="IPR046742">
    <property type="entry name" value="DUF6792"/>
</dbReference>
<evidence type="ECO:0000313" key="4">
    <source>
        <dbReference type="Proteomes" id="UP000198666"/>
    </source>
</evidence>
<dbReference type="EMBL" id="FMZB01000005">
    <property type="protein sequence ID" value="SDC97782.1"/>
    <property type="molecule type" value="Genomic_DNA"/>
</dbReference>
<feature type="domain" description="DUF6792" evidence="2">
    <location>
        <begin position="22"/>
        <end position="230"/>
    </location>
</feature>
<feature type="coiled-coil region" evidence="1">
    <location>
        <begin position="494"/>
        <end position="533"/>
    </location>
</feature>
<name>A0A1G6QZM1_9BACI</name>
<proteinExistence type="predicted"/>
<evidence type="ECO:0000313" key="3">
    <source>
        <dbReference type="EMBL" id="SDC97782.1"/>
    </source>
</evidence>
<dbReference type="STRING" id="361279.SAMN05421663_105290"/>
<reference evidence="4" key="1">
    <citation type="submission" date="2016-10" db="EMBL/GenBank/DDBJ databases">
        <authorList>
            <person name="Varghese N."/>
            <person name="Submissions S."/>
        </authorList>
    </citation>
    <scope>NUCLEOTIDE SEQUENCE [LARGE SCALE GENOMIC DNA]</scope>
    <source>
        <strain evidence="4">DSM 21620</strain>
    </source>
</reference>
<accession>A0A1G6QZM1</accession>
<evidence type="ECO:0000256" key="1">
    <source>
        <dbReference type="SAM" id="Coils"/>
    </source>
</evidence>
<dbReference type="AlphaFoldDB" id="A0A1G6QZM1"/>
<dbReference type="Pfam" id="PF20591">
    <property type="entry name" value="DUF6792"/>
    <property type="match status" value="1"/>
</dbReference>
<dbReference type="Proteomes" id="UP000198666">
    <property type="component" value="Unassembled WGS sequence"/>
</dbReference>
<keyword evidence="4" id="KW-1185">Reference proteome</keyword>
<gene>
    <name evidence="3" type="ORF">SAMN05421663_105290</name>
</gene>
<keyword evidence="1" id="KW-0175">Coiled coil</keyword>
<sequence>MIVLSMELLESPEIKARLIDIEYGDLKPQELENRLKQLYLEETGELFEGEIDIFHSSETKNETITSSNYDGTAIHISNDGHEEMYVISQGTQGGDDWLYNLKSMLAGQTAQQAEATNEFVMEAKQHLEVDEDTKTYGLSHSLGHNNNTVSYLAFGTFDEVFSINGAQPNYYELFKVDIPFYEAVRKEFAIREDMDVYDIEPQKLNDFAMQYYQDKSDNIHQIISKDDPLYAASAVRGFFTLGNVTMMDTNPDTPGLRELMEDIPDDVVKNFQDLAIDFAIGSEKGGTNGGVEALIGVDLKEFEGIDGFWSGAGFYFTHSSEIDTMIRSLEEKVPTLLDKLTPITENSEEIFDSLYEAEYITKEQKDVMIEEIAIIEQELHEINETIGRNVNIRDSGNPNAIFGGDIGAGLRIYFDHVKAIMESVDRIKESGILDNLSAITDSHSISELLSVMSEGKKGYLGTDMVYTATKGDGDPIKVNISAALRMYRETLPILEEKETKIRNFEQSIKEELDDSYKDEKRKVQDEIDRMESSPGSYRDLLAKHGHLPAFNKEMKSIKVHEVFYPLENNDFDEEIHELKKSVESGKLYIEKYRKAIEDLFDEEDNVSKLFDFSRRF</sequence>
<evidence type="ECO:0000259" key="2">
    <source>
        <dbReference type="Pfam" id="PF20591"/>
    </source>
</evidence>
<dbReference type="RefSeq" id="WP_244499330.1">
    <property type="nucleotide sequence ID" value="NZ_FMZB01000005.1"/>
</dbReference>